<organism evidence="3 4">
    <name type="scientific">Biomphalaria pfeifferi</name>
    <name type="common">Bloodfluke planorb</name>
    <name type="synonym">Freshwater snail</name>
    <dbReference type="NCBI Taxonomy" id="112525"/>
    <lineage>
        <taxon>Eukaryota</taxon>
        <taxon>Metazoa</taxon>
        <taxon>Spiralia</taxon>
        <taxon>Lophotrochozoa</taxon>
        <taxon>Mollusca</taxon>
        <taxon>Gastropoda</taxon>
        <taxon>Heterobranchia</taxon>
        <taxon>Euthyneura</taxon>
        <taxon>Panpulmonata</taxon>
        <taxon>Hygrophila</taxon>
        <taxon>Lymnaeoidea</taxon>
        <taxon>Planorbidae</taxon>
        <taxon>Biomphalaria</taxon>
    </lineage>
</organism>
<keyword evidence="4" id="KW-1185">Reference proteome</keyword>
<feature type="non-terminal residue" evidence="3">
    <location>
        <position position="266"/>
    </location>
</feature>
<reference evidence="3" key="2">
    <citation type="submission" date="2023-04" db="EMBL/GenBank/DDBJ databases">
        <authorList>
            <person name="Bu L."/>
            <person name="Lu L."/>
            <person name="Laidemitt M.R."/>
            <person name="Zhang S.M."/>
            <person name="Mutuku M."/>
            <person name="Mkoji G."/>
            <person name="Steinauer M."/>
            <person name="Loker E.S."/>
        </authorList>
    </citation>
    <scope>NUCLEOTIDE SEQUENCE</scope>
    <source>
        <strain evidence="3">KasaAsao</strain>
        <tissue evidence="3">Whole Snail</tissue>
    </source>
</reference>
<reference evidence="3" key="1">
    <citation type="journal article" date="2023" name="PLoS Negl. Trop. Dis.">
        <title>A genome sequence for Biomphalaria pfeifferi, the major vector snail for the human-infecting parasite Schistosoma mansoni.</title>
        <authorList>
            <person name="Bu L."/>
            <person name="Lu L."/>
            <person name="Laidemitt M.R."/>
            <person name="Zhang S.M."/>
            <person name="Mutuku M."/>
            <person name="Mkoji G."/>
            <person name="Steinauer M."/>
            <person name="Loker E.S."/>
        </authorList>
    </citation>
    <scope>NUCLEOTIDE SEQUENCE</scope>
    <source>
        <strain evidence="3">KasaAsao</strain>
    </source>
</reference>
<name>A0AAD8CEZ7_BIOPF</name>
<evidence type="ECO:0000259" key="2">
    <source>
        <dbReference type="PROSITE" id="PS00028"/>
    </source>
</evidence>
<feature type="region of interest" description="Disordered" evidence="1">
    <location>
        <begin position="236"/>
        <end position="266"/>
    </location>
</feature>
<protein>
    <submittedName>
        <fullName evidence="3">Transcription factor btd isoform X1</fullName>
    </submittedName>
</protein>
<accession>A0AAD8CEZ7</accession>
<feature type="domain" description="C2H2-type" evidence="2">
    <location>
        <begin position="133"/>
        <end position="154"/>
    </location>
</feature>
<dbReference type="PROSITE" id="PS00028">
    <property type="entry name" value="ZINC_FINGER_C2H2_1"/>
    <property type="match status" value="2"/>
</dbReference>
<feature type="compositionally biased region" description="Basic and acidic residues" evidence="1">
    <location>
        <begin position="236"/>
        <end position="246"/>
    </location>
</feature>
<dbReference type="Proteomes" id="UP001233172">
    <property type="component" value="Unassembled WGS sequence"/>
</dbReference>
<evidence type="ECO:0000313" key="4">
    <source>
        <dbReference type="Proteomes" id="UP001233172"/>
    </source>
</evidence>
<dbReference type="EMBL" id="JASAOG010000001">
    <property type="protein sequence ID" value="KAK0070410.1"/>
    <property type="molecule type" value="Genomic_DNA"/>
</dbReference>
<gene>
    <name evidence="3" type="ORF">Bpfe_000393</name>
</gene>
<dbReference type="Gene3D" id="3.30.160.60">
    <property type="entry name" value="Classic Zinc Finger"/>
    <property type="match status" value="1"/>
</dbReference>
<comment type="caution">
    <text evidence="3">The sequence shown here is derived from an EMBL/GenBank/DDBJ whole genome shotgun (WGS) entry which is preliminary data.</text>
</comment>
<dbReference type="AlphaFoldDB" id="A0AAD8CEZ7"/>
<sequence>MLYVVYVIYIFSASSGPLSLDFDRNTYEAPGYTRPSEMVSVNSGGSNLWSHRRLSYPSNTSLINPRHSVVYSDPDKIRSSANSVISPCYRRQSRDVHGNPLFSTCSKCGGKYTNPGMCASHEASCNGSNRLMCHICKRVYSQMCALKEHLRGKHGLAFKLQCHVSSAANVSVDEVYDLLGHYGQATCLWCSHKCNHQELFRKHVRIHHEGVQPIICTNCWHVCADYDSFVTHCSHKESKGKNSKQKEKTRKTAKKSKSAPVGIPFE</sequence>
<proteinExistence type="predicted"/>
<evidence type="ECO:0000256" key="1">
    <source>
        <dbReference type="SAM" id="MobiDB-lite"/>
    </source>
</evidence>
<feature type="domain" description="C2H2-type" evidence="2">
    <location>
        <begin position="187"/>
        <end position="208"/>
    </location>
</feature>
<dbReference type="SMART" id="SM00355">
    <property type="entry name" value="ZnF_C2H2"/>
    <property type="match status" value="3"/>
</dbReference>
<dbReference type="InterPro" id="IPR013087">
    <property type="entry name" value="Znf_C2H2_type"/>
</dbReference>
<evidence type="ECO:0000313" key="3">
    <source>
        <dbReference type="EMBL" id="KAK0070410.1"/>
    </source>
</evidence>
<feature type="compositionally biased region" description="Basic residues" evidence="1">
    <location>
        <begin position="247"/>
        <end position="257"/>
    </location>
</feature>